<dbReference type="RefSeq" id="WP_130914229.1">
    <property type="nucleotide sequence ID" value="NZ_LR215974.1"/>
</dbReference>
<dbReference type="PROSITE" id="PS51257">
    <property type="entry name" value="PROKAR_LIPOPROTEIN"/>
    <property type="match status" value="1"/>
</dbReference>
<protein>
    <recommendedName>
        <fullName evidence="3">Lipoprotein</fullName>
    </recommendedName>
</protein>
<organism evidence="1 2">
    <name type="scientific">Chryseobacterium taihuense</name>
    <dbReference type="NCBI Taxonomy" id="1141221"/>
    <lineage>
        <taxon>Bacteria</taxon>
        <taxon>Pseudomonadati</taxon>
        <taxon>Bacteroidota</taxon>
        <taxon>Flavobacteriia</taxon>
        <taxon>Flavobacteriales</taxon>
        <taxon>Weeksellaceae</taxon>
        <taxon>Chryseobacterium group</taxon>
        <taxon>Chryseobacterium</taxon>
    </lineage>
</organism>
<dbReference type="AlphaFoldDB" id="A0A4U8WLP2"/>
<dbReference type="EMBL" id="LR215974">
    <property type="protein sequence ID" value="VFB03738.1"/>
    <property type="molecule type" value="Genomic_DNA"/>
</dbReference>
<dbReference type="Proteomes" id="UP000290013">
    <property type="component" value="Chromosome"/>
</dbReference>
<dbReference type="KEGG" id="ctai:NCTC12078_01754"/>
<proteinExistence type="predicted"/>
<name>A0A4U8WLP2_9FLAO</name>
<sequence length="144" mass="17000">MKIKYLLLISLIVATSCSNQRTTLFYYNGTTNNGKCVLGSDLKYFFLEDNDIARTLIENKRFNDEISKIKEEIITKNNIVIPDDSYYVFAFITKKDTLFADNRLEFWRYKDKGISYKLDDSSKNIILKHYKLNPNQRRKLLVCD</sequence>
<evidence type="ECO:0000313" key="1">
    <source>
        <dbReference type="EMBL" id="VFB03738.1"/>
    </source>
</evidence>
<evidence type="ECO:0000313" key="2">
    <source>
        <dbReference type="Proteomes" id="UP000290013"/>
    </source>
</evidence>
<reference evidence="1 2" key="1">
    <citation type="submission" date="2019-02" db="EMBL/GenBank/DDBJ databases">
        <authorList>
            <consortium name="Pathogen Informatics"/>
        </authorList>
    </citation>
    <scope>NUCLEOTIDE SEQUENCE [LARGE SCALE GENOMIC DNA]</scope>
    <source>
        <strain evidence="1 2">3012STDY6944375</strain>
    </source>
</reference>
<gene>
    <name evidence="1" type="ORF">NCTC12078_01754</name>
</gene>
<evidence type="ECO:0008006" key="3">
    <source>
        <dbReference type="Google" id="ProtNLM"/>
    </source>
</evidence>
<accession>A0A4U8WLP2</accession>